<gene>
    <name evidence="3" type="ORF">GON03_03240</name>
</gene>
<dbReference type="PANTHER" id="PTHR44054">
    <property type="entry name" value="SYNAPTIC VESICLE MEMBRANE PROTEIN VAT-1 HOMOLOG-LIKE"/>
    <property type="match status" value="1"/>
</dbReference>
<dbReference type="InterPro" id="IPR020843">
    <property type="entry name" value="ER"/>
</dbReference>
<dbReference type="SUPFAM" id="SSF51735">
    <property type="entry name" value="NAD(P)-binding Rossmann-fold domains"/>
    <property type="match status" value="1"/>
</dbReference>
<evidence type="ECO:0000256" key="1">
    <source>
        <dbReference type="ARBA" id="ARBA00023002"/>
    </source>
</evidence>
<dbReference type="PANTHER" id="PTHR44054:SF1">
    <property type="entry name" value="SYNAPTIC VESICLE MEMBRANE PROTEIN VAT-1 HOMOLOG"/>
    <property type="match status" value="1"/>
</dbReference>
<name>A0A6L6XMV9_9ACTN</name>
<dbReference type="Gene3D" id="3.90.180.10">
    <property type="entry name" value="Medium-chain alcohol dehydrogenases, catalytic domain"/>
    <property type="match status" value="1"/>
</dbReference>
<dbReference type="SUPFAM" id="SSF50129">
    <property type="entry name" value="GroES-like"/>
    <property type="match status" value="1"/>
</dbReference>
<dbReference type="SMART" id="SM00829">
    <property type="entry name" value="PKS_ER"/>
    <property type="match status" value="1"/>
</dbReference>
<keyword evidence="1" id="KW-0560">Oxidoreductase</keyword>
<dbReference type="Gene3D" id="3.40.50.720">
    <property type="entry name" value="NAD(P)-binding Rossmann-like Domain"/>
    <property type="match status" value="1"/>
</dbReference>
<comment type="caution">
    <text evidence="3">The sequence shown here is derived from an EMBL/GenBank/DDBJ whole genome shotgun (WGS) entry which is preliminary data.</text>
</comment>
<evidence type="ECO:0000259" key="2">
    <source>
        <dbReference type="SMART" id="SM00829"/>
    </source>
</evidence>
<dbReference type="AlphaFoldDB" id="A0A6L6XMV9"/>
<evidence type="ECO:0000313" key="3">
    <source>
        <dbReference type="EMBL" id="MVQ48182.1"/>
    </source>
</evidence>
<dbReference type="InterPro" id="IPR013154">
    <property type="entry name" value="ADH-like_N"/>
</dbReference>
<protein>
    <submittedName>
        <fullName evidence="3">Zinc-binding dehydrogenase</fullName>
    </submittedName>
</protein>
<accession>A0A6L6XMV9</accession>
<dbReference type="InterPro" id="IPR011032">
    <property type="entry name" value="GroES-like_sf"/>
</dbReference>
<dbReference type="EMBL" id="WSEK01000004">
    <property type="protein sequence ID" value="MVQ48182.1"/>
    <property type="molecule type" value="Genomic_DNA"/>
</dbReference>
<dbReference type="Pfam" id="PF08240">
    <property type="entry name" value="ADH_N"/>
    <property type="match status" value="1"/>
</dbReference>
<organism evidence="3 4">
    <name type="scientific">Nocardioides agri</name>
    <dbReference type="NCBI Taxonomy" id="2682843"/>
    <lineage>
        <taxon>Bacteria</taxon>
        <taxon>Bacillati</taxon>
        <taxon>Actinomycetota</taxon>
        <taxon>Actinomycetes</taxon>
        <taxon>Propionibacteriales</taxon>
        <taxon>Nocardioidaceae</taxon>
        <taxon>Nocardioides</taxon>
    </lineage>
</organism>
<dbReference type="RefSeq" id="WP_157340248.1">
    <property type="nucleotide sequence ID" value="NZ_WSEK01000004.1"/>
</dbReference>
<dbReference type="Pfam" id="PF13602">
    <property type="entry name" value="ADH_zinc_N_2"/>
    <property type="match status" value="1"/>
</dbReference>
<dbReference type="InterPro" id="IPR052100">
    <property type="entry name" value="SV-ATPase_mito-regulator"/>
</dbReference>
<dbReference type="Proteomes" id="UP000473525">
    <property type="component" value="Unassembled WGS sequence"/>
</dbReference>
<reference evidence="3 4" key="1">
    <citation type="submission" date="2019-12" db="EMBL/GenBank/DDBJ databases">
        <authorList>
            <person name="Huq M.A."/>
        </authorList>
    </citation>
    <scope>NUCLEOTIDE SEQUENCE [LARGE SCALE GENOMIC DNA]</scope>
    <source>
        <strain evidence="3 4">MAH-18</strain>
    </source>
</reference>
<evidence type="ECO:0000313" key="4">
    <source>
        <dbReference type="Proteomes" id="UP000473525"/>
    </source>
</evidence>
<feature type="domain" description="Enoyl reductase (ER)" evidence="2">
    <location>
        <begin position="12"/>
        <end position="339"/>
    </location>
</feature>
<keyword evidence="4" id="KW-1185">Reference proteome</keyword>
<dbReference type="InterPro" id="IPR036291">
    <property type="entry name" value="NAD(P)-bd_dom_sf"/>
</dbReference>
<dbReference type="GO" id="GO:0016491">
    <property type="term" value="F:oxidoreductase activity"/>
    <property type="evidence" value="ECO:0007669"/>
    <property type="project" value="UniProtKB-KW"/>
</dbReference>
<proteinExistence type="predicted"/>
<sequence length="341" mass="36183">MDIRQVVITSAGAPERLRLQTSRLDPPAPGEAQVEVVAAGINFADILARQGLYPDAPPLPLVVGYEVSGTVRAVGTGVEESLVGQDVLALTRFGGYSSALNVPVAQVFAKPEVLSHAEAASIPVAYLTAWQLLVVQGGLREGDTVLIQNAGSGVGLAALDIARHVGARSIGTASAGKHDFLTARGLDHAVDYRGGDWTREVRALTDDRGVELVIDPLGGESFRRSRSVLGSTGRLGMYGVSAASSNQGLRGKLQLARTAALMPLFHPVSLMNANQGAFGVNLGHMWGEVDRLRRWMEQVLEGVESGWVRPHVDSSYPLADAGRAHEHIEARRSTGKVVLEP</sequence>